<dbReference type="PROSITE" id="PS51384">
    <property type="entry name" value="FAD_FR"/>
    <property type="match status" value="1"/>
</dbReference>
<dbReference type="InterPro" id="IPR000971">
    <property type="entry name" value="Globin"/>
</dbReference>
<dbReference type="RefSeq" id="WP_121170484.1">
    <property type="nucleotide sequence ID" value="NZ_RBIN01000001.1"/>
</dbReference>
<evidence type="ECO:0000259" key="15">
    <source>
        <dbReference type="PROSITE" id="PS01033"/>
    </source>
</evidence>
<evidence type="ECO:0000256" key="4">
    <source>
        <dbReference type="ARBA" id="ARBA00022575"/>
    </source>
</evidence>
<dbReference type="Pfam" id="PF00042">
    <property type="entry name" value="Globin"/>
    <property type="match status" value="1"/>
</dbReference>
<accession>A0A420X148</accession>
<dbReference type="Pfam" id="PF00970">
    <property type="entry name" value="FAD_binding_6"/>
    <property type="match status" value="1"/>
</dbReference>
<dbReference type="FunFam" id="1.10.490.10:FF:000003">
    <property type="entry name" value="Flavohemoprotein"/>
    <property type="match status" value="1"/>
</dbReference>
<dbReference type="SUPFAM" id="SSF52343">
    <property type="entry name" value="Ferredoxin reductase-like, C-terminal NADP-linked domain"/>
    <property type="match status" value="1"/>
</dbReference>
<comment type="caution">
    <text evidence="17">The sequence shown here is derived from an EMBL/GenBank/DDBJ whole genome shotgun (WGS) entry which is preliminary data.</text>
</comment>
<dbReference type="GO" id="GO:0071500">
    <property type="term" value="P:cellular response to nitrosative stress"/>
    <property type="evidence" value="ECO:0007669"/>
    <property type="project" value="TreeGrafter"/>
</dbReference>
<dbReference type="NCBIfam" id="NF009805">
    <property type="entry name" value="PRK13289.1"/>
    <property type="match status" value="1"/>
</dbReference>
<reference evidence="17 18" key="1">
    <citation type="submission" date="2018-10" db="EMBL/GenBank/DDBJ databases">
        <title>Genomic Encyclopedia of Type Strains, Phase IV (KMG-IV): sequencing the most valuable type-strain genomes for metagenomic binning, comparative biology and taxonomic classification.</title>
        <authorList>
            <person name="Goeker M."/>
        </authorList>
    </citation>
    <scope>NUCLEOTIDE SEQUENCE [LARGE SCALE GENOMIC DNA]</scope>
    <source>
        <strain evidence="17 18">DSM 23229</strain>
    </source>
</reference>
<dbReference type="GO" id="GO:0005344">
    <property type="term" value="F:oxygen carrier activity"/>
    <property type="evidence" value="ECO:0007669"/>
    <property type="project" value="UniProtKB-KW"/>
</dbReference>
<feature type="domain" description="Globin" evidence="15">
    <location>
        <begin position="1"/>
        <end position="138"/>
    </location>
</feature>
<keyword evidence="5 14" id="KW-0349">Heme</keyword>
<dbReference type="Gene3D" id="3.40.50.80">
    <property type="entry name" value="Nucleotide-binding domain of ferredoxin-NADP reductase (FNR) module"/>
    <property type="match status" value="1"/>
</dbReference>
<comment type="similarity">
    <text evidence="14">Belongs to the globin family.</text>
</comment>
<feature type="domain" description="FAD-binding FR-type" evidence="16">
    <location>
        <begin position="152"/>
        <end position="255"/>
    </location>
</feature>
<evidence type="ECO:0000256" key="3">
    <source>
        <dbReference type="ARBA" id="ARBA00012229"/>
    </source>
</evidence>
<comment type="cofactor">
    <cofactor evidence="1">
        <name>heme b</name>
        <dbReference type="ChEBI" id="CHEBI:60344"/>
    </cofactor>
</comment>
<evidence type="ECO:0000256" key="6">
    <source>
        <dbReference type="ARBA" id="ARBA00022621"/>
    </source>
</evidence>
<dbReference type="Gene3D" id="2.40.30.10">
    <property type="entry name" value="Translation factors"/>
    <property type="match status" value="1"/>
</dbReference>
<dbReference type="GO" id="GO:0046210">
    <property type="term" value="P:nitric oxide catabolic process"/>
    <property type="evidence" value="ECO:0007669"/>
    <property type="project" value="TreeGrafter"/>
</dbReference>
<dbReference type="InterPro" id="IPR017938">
    <property type="entry name" value="Riboflavin_synthase-like_b-brl"/>
</dbReference>
<dbReference type="InterPro" id="IPR001433">
    <property type="entry name" value="OxRdtase_FAD/NAD-bd"/>
</dbReference>
<evidence type="ECO:0000256" key="9">
    <source>
        <dbReference type="ARBA" id="ARBA00023004"/>
    </source>
</evidence>
<proteinExistence type="inferred from homology"/>
<keyword evidence="10" id="KW-0520">NAD</keyword>
<dbReference type="PANTHER" id="PTHR43396:SF3">
    <property type="entry name" value="FLAVOHEMOPROTEIN"/>
    <property type="match status" value="1"/>
</dbReference>
<evidence type="ECO:0000256" key="13">
    <source>
        <dbReference type="ARBA" id="ARBA00049433"/>
    </source>
</evidence>
<evidence type="ECO:0000256" key="12">
    <source>
        <dbReference type="ARBA" id="ARBA00048649"/>
    </source>
</evidence>
<dbReference type="Pfam" id="PF00175">
    <property type="entry name" value="NAD_binding_1"/>
    <property type="match status" value="1"/>
</dbReference>
<dbReference type="GO" id="GO:0019825">
    <property type="term" value="F:oxygen binding"/>
    <property type="evidence" value="ECO:0007669"/>
    <property type="project" value="InterPro"/>
</dbReference>
<keyword evidence="9" id="KW-0408">Iron</keyword>
<dbReference type="GO" id="GO:0046872">
    <property type="term" value="F:metal ion binding"/>
    <property type="evidence" value="ECO:0007669"/>
    <property type="project" value="UniProtKB-KW"/>
</dbReference>
<evidence type="ECO:0000313" key="18">
    <source>
        <dbReference type="Proteomes" id="UP000281975"/>
    </source>
</evidence>
<dbReference type="PANTHER" id="PTHR43396">
    <property type="entry name" value="FLAVOHEMOPROTEIN"/>
    <property type="match status" value="1"/>
</dbReference>
<dbReference type="OrthoDB" id="9801223at2"/>
<comment type="similarity">
    <text evidence="2">In the C-terminal section; belongs to the flavoprotein pyridine nucleotide cytochrome reductase family.</text>
</comment>
<dbReference type="CDD" id="cd06184">
    <property type="entry name" value="flavohem_like_fad_nad_binding"/>
    <property type="match status" value="1"/>
</dbReference>
<dbReference type="PROSITE" id="PS01033">
    <property type="entry name" value="GLOBIN"/>
    <property type="match status" value="1"/>
</dbReference>
<dbReference type="Gene3D" id="1.10.490.10">
    <property type="entry name" value="Globins"/>
    <property type="match status" value="1"/>
</dbReference>
<dbReference type="CDD" id="cd08922">
    <property type="entry name" value="FHb-globin"/>
    <property type="match status" value="1"/>
</dbReference>
<keyword evidence="8" id="KW-0521">NADP</keyword>
<gene>
    <name evidence="17" type="ORF">C7446_0241</name>
</gene>
<evidence type="ECO:0000256" key="2">
    <source>
        <dbReference type="ARBA" id="ARBA00006401"/>
    </source>
</evidence>
<comment type="catalytic activity">
    <reaction evidence="12">
        <text>2 nitric oxide + NADH + 2 O2 = 2 nitrate + NAD(+) + H(+)</text>
        <dbReference type="Rhea" id="RHEA:19469"/>
        <dbReference type="ChEBI" id="CHEBI:15378"/>
        <dbReference type="ChEBI" id="CHEBI:15379"/>
        <dbReference type="ChEBI" id="CHEBI:16480"/>
        <dbReference type="ChEBI" id="CHEBI:17632"/>
        <dbReference type="ChEBI" id="CHEBI:57540"/>
        <dbReference type="ChEBI" id="CHEBI:57945"/>
        <dbReference type="EC" id="1.14.12.17"/>
    </reaction>
</comment>
<evidence type="ECO:0000256" key="8">
    <source>
        <dbReference type="ARBA" id="ARBA00022857"/>
    </source>
</evidence>
<dbReference type="SUPFAM" id="SSF63380">
    <property type="entry name" value="Riboflavin synthase domain-like"/>
    <property type="match status" value="1"/>
</dbReference>
<dbReference type="InterPro" id="IPR012292">
    <property type="entry name" value="Globin/Proto"/>
</dbReference>
<comment type="function">
    <text evidence="11">Is involved in NO detoxification in an aerobic process, termed nitric oxide dioxygenase (NOD) reaction that utilizes O(2) and NAD(P)H to convert NO to nitrate, which protects the bacterium from various noxious nitrogen compounds. Therefore, plays a central role in the inducible response to nitrosative stress.</text>
</comment>
<dbReference type="Proteomes" id="UP000281975">
    <property type="component" value="Unassembled WGS sequence"/>
</dbReference>
<name>A0A420X148_9GAMM</name>
<evidence type="ECO:0000256" key="7">
    <source>
        <dbReference type="ARBA" id="ARBA00022723"/>
    </source>
</evidence>
<dbReference type="EC" id="1.14.12.17" evidence="3"/>
<evidence type="ECO:0000256" key="14">
    <source>
        <dbReference type="RuleBase" id="RU000356"/>
    </source>
</evidence>
<dbReference type="AlphaFoldDB" id="A0A420X148"/>
<keyword evidence="17" id="KW-0560">Oxidoreductase</keyword>
<comment type="catalytic activity">
    <reaction evidence="13">
        <text>2 nitric oxide + NADPH + 2 O2 = 2 nitrate + NADP(+) + H(+)</text>
        <dbReference type="Rhea" id="RHEA:19465"/>
        <dbReference type="ChEBI" id="CHEBI:15378"/>
        <dbReference type="ChEBI" id="CHEBI:15379"/>
        <dbReference type="ChEBI" id="CHEBI:16480"/>
        <dbReference type="ChEBI" id="CHEBI:17632"/>
        <dbReference type="ChEBI" id="CHEBI:57783"/>
        <dbReference type="ChEBI" id="CHEBI:58349"/>
        <dbReference type="EC" id="1.14.12.17"/>
    </reaction>
</comment>
<keyword evidence="4" id="KW-0216">Detoxification</keyword>
<sequence length="395" mass="43875">MLTESQEAIIADTTPVVADHIDAIARRFYPLLFERYPEVRSLFNVTHQQSGAQPRALAGAVVAYVQLRHDPQRVRRALTTIVDKHVSLNIRPEHYPMVGECLMAAIGEVLGDAVTPAIADAWQALYGELAELLISLEHERYDEFARRPGGWQGARRFRIAERRPESAVITSFVLAPEDGGPVADFAPGQFIGVRLRIEGEIVHRQYSLSASPDGRHYRISIKREEEGRVSRHFHDRMQPGDTLELLPPAGELTLVPGREPVMLLSGGVGQTPMLSLARQALQAGRRVIYLHAARDAESHAFAREVAALAAAYPHQLERVTLYEQGEASDATIRIGRVDRALLAEHLPDEPTRCYFIGPPGFMNAVEQHLAALGVPAARRHHEHFGPSRRLEETVA</sequence>
<keyword evidence="6 14" id="KW-0561">Oxygen transport</keyword>
<keyword evidence="14" id="KW-0813">Transport</keyword>
<evidence type="ECO:0000259" key="16">
    <source>
        <dbReference type="PROSITE" id="PS51384"/>
    </source>
</evidence>
<keyword evidence="17" id="KW-0223">Dioxygenase</keyword>
<dbReference type="InterPro" id="IPR039261">
    <property type="entry name" value="FNR_nucleotide-bd"/>
</dbReference>
<evidence type="ECO:0000313" key="17">
    <source>
        <dbReference type="EMBL" id="RKR07429.1"/>
    </source>
</evidence>
<dbReference type="SUPFAM" id="SSF46458">
    <property type="entry name" value="Globin-like"/>
    <property type="match status" value="1"/>
</dbReference>
<evidence type="ECO:0000256" key="1">
    <source>
        <dbReference type="ARBA" id="ARBA00001970"/>
    </source>
</evidence>
<dbReference type="InterPro" id="IPR009050">
    <property type="entry name" value="Globin-like_sf"/>
</dbReference>
<keyword evidence="7" id="KW-0479">Metal-binding</keyword>
<dbReference type="GO" id="GO:0071949">
    <property type="term" value="F:FAD binding"/>
    <property type="evidence" value="ECO:0007669"/>
    <property type="project" value="TreeGrafter"/>
</dbReference>
<dbReference type="GO" id="GO:0008941">
    <property type="term" value="F:nitric oxide dioxygenase NAD(P)H activity"/>
    <property type="evidence" value="ECO:0007669"/>
    <property type="project" value="UniProtKB-EC"/>
</dbReference>
<protein>
    <recommendedName>
        <fullName evidence="3">nitric oxide dioxygenase</fullName>
        <ecNumber evidence="3">1.14.12.17</ecNumber>
    </recommendedName>
</protein>
<evidence type="ECO:0000256" key="10">
    <source>
        <dbReference type="ARBA" id="ARBA00023027"/>
    </source>
</evidence>
<keyword evidence="18" id="KW-1185">Reference proteome</keyword>
<dbReference type="GO" id="GO:0020037">
    <property type="term" value="F:heme binding"/>
    <property type="evidence" value="ECO:0007669"/>
    <property type="project" value="InterPro"/>
</dbReference>
<dbReference type="InterPro" id="IPR008333">
    <property type="entry name" value="Cbr1-like_FAD-bd_dom"/>
</dbReference>
<evidence type="ECO:0000256" key="5">
    <source>
        <dbReference type="ARBA" id="ARBA00022617"/>
    </source>
</evidence>
<dbReference type="PRINTS" id="PR00409">
    <property type="entry name" value="PHDIOXRDTASE"/>
</dbReference>
<dbReference type="EMBL" id="RBIN01000001">
    <property type="protein sequence ID" value="RKR07429.1"/>
    <property type="molecule type" value="Genomic_DNA"/>
</dbReference>
<dbReference type="InterPro" id="IPR017927">
    <property type="entry name" value="FAD-bd_FR_type"/>
</dbReference>
<evidence type="ECO:0000256" key="11">
    <source>
        <dbReference type="ARBA" id="ARBA00025094"/>
    </source>
</evidence>
<dbReference type="GO" id="GO:0009636">
    <property type="term" value="P:response to toxic substance"/>
    <property type="evidence" value="ECO:0007669"/>
    <property type="project" value="UniProtKB-KW"/>
</dbReference>
<organism evidence="17 18">
    <name type="scientific">Kushneria sinocarnis</name>
    <dbReference type="NCBI Taxonomy" id="595502"/>
    <lineage>
        <taxon>Bacteria</taxon>
        <taxon>Pseudomonadati</taxon>
        <taxon>Pseudomonadota</taxon>
        <taxon>Gammaproteobacteria</taxon>
        <taxon>Oceanospirillales</taxon>
        <taxon>Halomonadaceae</taxon>
        <taxon>Kushneria</taxon>
    </lineage>
</organism>